<organism evidence="2 3">
    <name type="scientific">Daphnia magna</name>
    <dbReference type="NCBI Taxonomy" id="35525"/>
    <lineage>
        <taxon>Eukaryota</taxon>
        <taxon>Metazoa</taxon>
        <taxon>Ecdysozoa</taxon>
        <taxon>Arthropoda</taxon>
        <taxon>Crustacea</taxon>
        <taxon>Branchiopoda</taxon>
        <taxon>Diplostraca</taxon>
        <taxon>Cladocera</taxon>
        <taxon>Anomopoda</taxon>
        <taxon>Daphniidae</taxon>
        <taxon>Daphnia</taxon>
    </lineage>
</organism>
<sequence length="50" mass="5702">MWRKRGGQVNGRQKQHQLLLFLVLADTGNSLTLHTGLHNTLHTHTHTVFS</sequence>
<accession>A0A162CA64</accession>
<dbReference type="AlphaFoldDB" id="A0A162CA64"/>
<comment type="caution">
    <text evidence="2">The sequence shown here is derived from an EMBL/GenBank/DDBJ whole genome shotgun (WGS) entry which is preliminary data.</text>
</comment>
<gene>
    <name evidence="2" type="ORF">APZ42_021556</name>
</gene>
<name>A0A162CA64_9CRUS</name>
<protein>
    <submittedName>
        <fullName evidence="2">Uncharacterized protein</fullName>
    </submittedName>
</protein>
<feature type="chain" id="PRO_5007832523" evidence="1">
    <location>
        <begin position="31"/>
        <end position="50"/>
    </location>
</feature>
<proteinExistence type="predicted"/>
<keyword evidence="1" id="KW-0732">Signal</keyword>
<evidence type="ECO:0000313" key="2">
    <source>
        <dbReference type="EMBL" id="KZS13342.1"/>
    </source>
</evidence>
<feature type="signal peptide" evidence="1">
    <location>
        <begin position="1"/>
        <end position="30"/>
    </location>
</feature>
<keyword evidence="3" id="KW-1185">Reference proteome</keyword>
<reference evidence="2 3" key="1">
    <citation type="submission" date="2016-03" db="EMBL/GenBank/DDBJ databases">
        <title>EvidentialGene: Evidence-directed Construction of Genes on Genomes.</title>
        <authorList>
            <person name="Gilbert D.G."/>
            <person name="Choi J.-H."/>
            <person name="Mockaitis K."/>
            <person name="Colbourne J."/>
            <person name="Pfrender M."/>
        </authorList>
    </citation>
    <scope>NUCLEOTIDE SEQUENCE [LARGE SCALE GENOMIC DNA]</scope>
    <source>
        <strain evidence="2 3">Xinb3</strain>
        <tissue evidence="2">Complete organism</tissue>
    </source>
</reference>
<dbReference type="EMBL" id="LRGB01001202">
    <property type="protein sequence ID" value="KZS13342.1"/>
    <property type="molecule type" value="Genomic_DNA"/>
</dbReference>
<evidence type="ECO:0000313" key="3">
    <source>
        <dbReference type="Proteomes" id="UP000076858"/>
    </source>
</evidence>
<dbReference type="Proteomes" id="UP000076858">
    <property type="component" value="Unassembled WGS sequence"/>
</dbReference>
<evidence type="ECO:0000256" key="1">
    <source>
        <dbReference type="SAM" id="SignalP"/>
    </source>
</evidence>